<sequence>MNIGFIGTGNMGRILIEALIESKAAHPSMITMTNRTIQKAYHIKKLYPELRVVPHAQDVVNEADVIFICVKPLDIHPLITQLQSSLMPRHGIISITSPLSVEQLEEIATPEVARAIPSITNRALSGVSLLTFGDKSTLAFQHKVQDLLSHISKPIAIDQSVTRVASDIVSCGPAFFSFLLQRFIQAAVKETDISEEQATILTSEMVVGMGKLLEKNIFTLPTLQEKVCVKGGVTGEGIKALEAGVGEMFEHVFQNTHEKYYEDIEKIKEQFTYK</sequence>
<evidence type="ECO:0000259" key="4">
    <source>
        <dbReference type="Pfam" id="PF14748"/>
    </source>
</evidence>
<dbReference type="Proteomes" id="UP000037558">
    <property type="component" value="Unassembled WGS sequence"/>
</dbReference>
<dbReference type="EMBL" id="LILC01000019">
    <property type="protein sequence ID" value="KOO43853.1"/>
    <property type="molecule type" value="Genomic_DNA"/>
</dbReference>
<evidence type="ECO:0000256" key="1">
    <source>
        <dbReference type="ARBA" id="ARBA00005525"/>
    </source>
</evidence>
<evidence type="ECO:0000313" key="5">
    <source>
        <dbReference type="EMBL" id="KOO43853.1"/>
    </source>
</evidence>
<dbReference type="SUPFAM" id="SSF51735">
    <property type="entry name" value="NAD(P)-binding Rossmann-fold domains"/>
    <property type="match status" value="1"/>
</dbReference>
<dbReference type="InterPro" id="IPR000304">
    <property type="entry name" value="Pyrroline-COOH_reductase"/>
</dbReference>
<name>A0A0M0KZL9_9BACI</name>
<evidence type="ECO:0000259" key="3">
    <source>
        <dbReference type="Pfam" id="PF03807"/>
    </source>
</evidence>
<dbReference type="PIRSF" id="PIRSF000193">
    <property type="entry name" value="Pyrrol-5-carb_rd"/>
    <property type="match status" value="1"/>
</dbReference>
<dbReference type="NCBIfam" id="NF005814">
    <property type="entry name" value="PRK07680.1"/>
    <property type="match status" value="1"/>
</dbReference>
<reference evidence="6" key="1">
    <citation type="submission" date="2015-08" db="EMBL/GenBank/DDBJ databases">
        <title>Fjat-14210 dsm16467.</title>
        <authorList>
            <person name="Liu B."/>
            <person name="Wang J."/>
            <person name="Zhu Y."/>
            <person name="Liu G."/>
            <person name="Chen Q."/>
            <person name="Chen Z."/>
            <person name="Lan J."/>
            <person name="Che J."/>
            <person name="Ge C."/>
            <person name="Shi H."/>
            <person name="Pan Z."/>
            <person name="Liu X."/>
        </authorList>
    </citation>
    <scope>NUCLEOTIDE SEQUENCE [LARGE SCALE GENOMIC DNA]</scope>
    <source>
        <strain evidence="6">DSM 16467</strain>
    </source>
</reference>
<dbReference type="PANTHER" id="PTHR11645:SF51">
    <property type="entry name" value="COME OPERON PROTEIN 4"/>
    <property type="match status" value="1"/>
</dbReference>
<dbReference type="STRING" id="284581.AMD01_14010"/>
<dbReference type="PANTHER" id="PTHR11645">
    <property type="entry name" value="PYRROLINE-5-CARBOXYLATE REDUCTASE"/>
    <property type="match status" value="1"/>
</dbReference>
<dbReference type="AlphaFoldDB" id="A0A0M0KZL9"/>
<organism evidence="5 6">
    <name type="scientific">Priestia koreensis</name>
    <dbReference type="NCBI Taxonomy" id="284581"/>
    <lineage>
        <taxon>Bacteria</taxon>
        <taxon>Bacillati</taxon>
        <taxon>Bacillota</taxon>
        <taxon>Bacilli</taxon>
        <taxon>Bacillales</taxon>
        <taxon>Bacillaceae</taxon>
        <taxon>Priestia</taxon>
    </lineage>
</organism>
<protein>
    <submittedName>
        <fullName evidence="5">Competence protein</fullName>
    </submittedName>
</protein>
<keyword evidence="2" id="KW-0521">NADP</keyword>
<dbReference type="PROSITE" id="PS00521">
    <property type="entry name" value="P5CR"/>
    <property type="match status" value="1"/>
</dbReference>
<dbReference type="PATRIC" id="fig|284581.3.peg.3871"/>
<dbReference type="InterPro" id="IPR053790">
    <property type="entry name" value="P5CR-like_CS"/>
</dbReference>
<evidence type="ECO:0000256" key="2">
    <source>
        <dbReference type="PIRSR" id="PIRSR000193-1"/>
    </source>
</evidence>
<feature type="domain" description="Pyrroline-5-carboxylate reductase catalytic N-terminal" evidence="3">
    <location>
        <begin position="3"/>
        <end position="97"/>
    </location>
</feature>
<dbReference type="OrthoDB" id="9805754at2"/>
<evidence type="ECO:0000313" key="6">
    <source>
        <dbReference type="Proteomes" id="UP000037558"/>
    </source>
</evidence>
<dbReference type="InterPro" id="IPR029036">
    <property type="entry name" value="P5CR_dimer"/>
</dbReference>
<accession>A0A0M0KZL9</accession>
<comment type="similarity">
    <text evidence="1">Belongs to the pyrroline-5-carboxylate reductase family.</text>
</comment>
<dbReference type="SUPFAM" id="SSF48179">
    <property type="entry name" value="6-phosphogluconate dehydrogenase C-terminal domain-like"/>
    <property type="match status" value="1"/>
</dbReference>
<feature type="binding site" evidence="2">
    <location>
        <begin position="6"/>
        <end position="11"/>
    </location>
    <ligand>
        <name>NADP(+)</name>
        <dbReference type="ChEBI" id="CHEBI:58349"/>
    </ligand>
</feature>
<dbReference type="Gene3D" id="3.40.50.720">
    <property type="entry name" value="NAD(P)-binding Rossmann-like Domain"/>
    <property type="match status" value="1"/>
</dbReference>
<dbReference type="RefSeq" id="WP_053402053.1">
    <property type="nucleotide sequence ID" value="NZ_LILC01000019.1"/>
</dbReference>
<comment type="caution">
    <text evidence="5">The sequence shown here is derived from an EMBL/GenBank/DDBJ whole genome shotgun (WGS) entry which is preliminary data.</text>
</comment>
<dbReference type="Pfam" id="PF14748">
    <property type="entry name" value="P5CR_dimer"/>
    <property type="match status" value="1"/>
</dbReference>
<dbReference type="InterPro" id="IPR028939">
    <property type="entry name" value="P5C_Rdtase_cat_N"/>
</dbReference>
<dbReference type="Gene3D" id="1.10.3730.10">
    <property type="entry name" value="ProC C-terminal domain-like"/>
    <property type="match status" value="1"/>
</dbReference>
<dbReference type="InterPro" id="IPR008927">
    <property type="entry name" value="6-PGluconate_DH-like_C_sf"/>
</dbReference>
<dbReference type="GO" id="GO:0055129">
    <property type="term" value="P:L-proline biosynthetic process"/>
    <property type="evidence" value="ECO:0007669"/>
    <property type="project" value="TreeGrafter"/>
</dbReference>
<dbReference type="GO" id="GO:0004735">
    <property type="term" value="F:pyrroline-5-carboxylate reductase activity"/>
    <property type="evidence" value="ECO:0007669"/>
    <property type="project" value="InterPro"/>
</dbReference>
<proteinExistence type="inferred from homology"/>
<dbReference type="Pfam" id="PF03807">
    <property type="entry name" value="F420_oxidored"/>
    <property type="match status" value="1"/>
</dbReference>
<gene>
    <name evidence="5" type="ORF">AMD01_14010</name>
</gene>
<feature type="domain" description="Pyrroline-5-carboxylate reductase dimerisation" evidence="4">
    <location>
        <begin position="163"/>
        <end position="261"/>
    </location>
</feature>
<keyword evidence="6" id="KW-1185">Reference proteome</keyword>
<dbReference type="InterPro" id="IPR036291">
    <property type="entry name" value="NAD(P)-bd_dom_sf"/>
</dbReference>